<gene>
    <name evidence="1" type="ordered locus">FCOL_05400</name>
</gene>
<dbReference type="EMBL" id="CP003222">
    <property type="protein sequence ID" value="AEW85905.1"/>
    <property type="molecule type" value="Genomic_DNA"/>
</dbReference>
<sequence length="188" mass="20456">MAINLEDIGGTPCEPVGGTSGKIYYALLSDFATVAQPKNICDANPDNAGADFDDLSTIATNHVFKQGKCFKTIDCILETISLESKQIGETGRHLFENTMKFEVADSNEKVLGFARFIKNQNVIVLFEEFGSGRLRQLGSGRLPARAKDFTQLLEATVEGKNSLSGTFYDKNLGVAPIYKGDLLLTPQP</sequence>
<dbReference type="AlphaFoldDB" id="G8X9F8"/>
<dbReference type="RefSeq" id="WP_014165184.1">
    <property type="nucleotide sequence ID" value="NC_016510.2"/>
</dbReference>
<evidence type="ECO:0000313" key="2">
    <source>
        <dbReference type="Proteomes" id="UP000005638"/>
    </source>
</evidence>
<name>G8X9F8_FLACA</name>
<dbReference type="Proteomes" id="UP000005638">
    <property type="component" value="Chromosome"/>
</dbReference>
<dbReference type="HOGENOM" id="CLU_1439155_0_0_10"/>
<organism evidence="1 2">
    <name type="scientific">Flavobacterium columnare (strain ATCC 49512 / CIP 103533 / TG 44/87)</name>
    <dbReference type="NCBI Taxonomy" id="1041826"/>
    <lineage>
        <taxon>Bacteria</taxon>
        <taxon>Pseudomonadati</taxon>
        <taxon>Bacteroidota</taxon>
        <taxon>Flavobacteriia</taxon>
        <taxon>Flavobacteriales</taxon>
        <taxon>Flavobacteriaceae</taxon>
        <taxon>Flavobacterium</taxon>
    </lineage>
</organism>
<reference evidence="1 2" key="1">
    <citation type="journal article" date="2012" name="J. Bacteriol.">
        <title>Genome Sequence of the Fish Pathogen Flavobacterium columnare ATCC 49512.</title>
        <authorList>
            <person name="Tekedar H.C."/>
            <person name="Karsi A."/>
            <person name="Gillaspy A.F."/>
            <person name="Dyer D.W."/>
            <person name="Benton N.R."/>
            <person name="Zaitshik J."/>
            <person name="Vamenta S."/>
            <person name="Banes M.M."/>
            <person name="Gulsoy N."/>
            <person name="Aboko-Cole M."/>
            <person name="Waldbieser G.C."/>
            <person name="Lawrence M.L."/>
        </authorList>
    </citation>
    <scope>NUCLEOTIDE SEQUENCE [LARGE SCALE GENOMIC DNA]</scope>
    <source>
        <strain evidence="2">ATCC 49512 / CIP 103533 / TG 44/87</strain>
    </source>
</reference>
<dbReference type="eggNOG" id="ENOG502ZYG4">
    <property type="taxonomic scope" value="Bacteria"/>
</dbReference>
<keyword evidence="2" id="KW-1185">Reference proteome</keyword>
<proteinExistence type="predicted"/>
<dbReference type="STRING" id="1041826.FCOL_05400"/>
<evidence type="ECO:0000313" key="1">
    <source>
        <dbReference type="EMBL" id="AEW85905.1"/>
    </source>
</evidence>
<dbReference type="KEGG" id="fco:FCOL_05400"/>
<protein>
    <submittedName>
        <fullName evidence="1">Uncharacterized protein</fullName>
    </submittedName>
</protein>
<accession>G8X9F8</accession>